<reference evidence="6" key="1">
    <citation type="submission" date="2018-07" db="EMBL/GenBank/DDBJ databases">
        <authorList>
            <consortium name="Genoscope - CEA"/>
            <person name="William W."/>
        </authorList>
    </citation>
    <scope>NUCLEOTIDE SEQUENCE</scope>
    <source>
        <strain evidence="6">IK1</strain>
    </source>
</reference>
<comment type="similarity">
    <text evidence="1">Belongs to the N(4)/N(6)-methyltransferase family.</text>
</comment>
<feature type="domain" description="DNA methylase N-4/N-6" evidence="4">
    <location>
        <begin position="24"/>
        <end position="356"/>
    </location>
</feature>
<keyword evidence="2 6" id="KW-0489">Methyltransferase</keyword>
<dbReference type="InterPro" id="IPR001091">
    <property type="entry name" value="RM_Methyltransferase"/>
</dbReference>
<evidence type="ECO:0000256" key="2">
    <source>
        <dbReference type="ARBA" id="ARBA00022603"/>
    </source>
</evidence>
<dbReference type="Gene3D" id="3.40.50.150">
    <property type="entry name" value="Vaccinia Virus protein VP39"/>
    <property type="match status" value="1"/>
</dbReference>
<evidence type="ECO:0000256" key="1">
    <source>
        <dbReference type="ARBA" id="ARBA00006594"/>
    </source>
</evidence>
<gene>
    <name evidence="6" type="ORF">TRIP_E170016</name>
</gene>
<dbReference type="PRINTS" id="PR00508">
    <property type="entry name" value="S21N4MTFRASE"/>
</dbReference>
<dbReference type="InterPro" id="IPR002052">
    <property type="entry name" value="DNA_methylase_N6_adenine_CS"/>
</dbReference>
<name>A0A652ZTC2_9SPIR</name>
<evidence type="ECO:0000259" key="5">
    <source>
        <dbReference type="Pfam" id="PF22722"/>
    </source>
</evidence>
<dbReference type="InterPro" id="IPR029063">
    <property type="entry name" value="SAM-dependent_MTases_sf"/>
</dbReference>
<dbReference type="InterPro" id="IPR002941">
    <property type="entry name" value="DNA_methylase_N4/N6"/>
</dbReference>
<dbReference type="InterPro" id="IPR054557">
    <property type="entry name" value="NA-iREase1_dom"/>
</dbReference>
<dbReference type="EMBL" id="UPXP01000009">
    <property type="protein sequence ID" value="VBB39028.1"/>
    <property type="molecule type" value="Genomic_DNA"/>
</dbReference>
<dbReference type="GO" id="GO:0008170">
    <property type="term" value="F:N-methyltransferase activity"/>
    <property type="evidence" value="ECO:0007669"/>
    <property type="project" value="InterPro"/>
</dbReference>
<feature type="domain" description="NACHT-associated inactive Restriction Endonuclease 1 sensor" evidence="5">
    <location>
        <begin position="416"/>
        <end position="489"/>
    </location>
</feature>
<dbReference type="AlphaFoldDB" id="A0A652ZTC2"/>
<keyword evidence="3" id="KW-0808">Transferase</keyword>
<dbReference type="GO" id="GO:0032259">
    <property type="term" value="P:methylation"/>
    <property type="evidence" value="ECO:0007669"/>
    <property type="project" value="UniProtKB-KW"/>
</dbReference>
<dbReference type="Pfam" id="PF01555">
    <property type="entry name" value="N6_N4_Mtase"/>
    <property type="match status" value="1"/>
</dbReference>
<dbReference type="PROSITE" id="PS00092">
    <property type="entry name" value="N6_MTASE"/>
    <property type="match status" value="1"/>
</dbReference>
<protein>
    <submittedName>
        <fullName evidence="6">Adenine specific DNA methylase Mod</fullName>
    </submittedName>
</protein>
<proteinExistence type="inferred from homology"/>
<dbReference type="SUPFAM" id="SSF53335">
    <property type="entry name" value="S-adenosyl-L-methionine-dependent methyltransferases"/>
    <property type="match status" value="1"/>
</dbReference>
<organism evidence="6">
    <name type="scientific">uncultured Spirochaetota bacterium</name>
    <dbReference type="NCBI Taxonomy" id="460511"/>
    <lineage>
        <taxon>Bacteria</taxon>
        <taxon>Pseudomonadati</taxon>
        <taxon>Spirochaetota</taxon>
        <taxon>environmental samples</taxon>
    </lineage>
</organism>
<evidence type="ECO:0000259" key="4">
    <source>
        <dbReference type="Pfam" id="PF01555"/>
    </source>
</evidence>
<evidence type="ECO:0000256" key="3">
    <source>
        <dbReference type="ARBA" id="ARBA00022679"/>
    </source>
</evidence>
<evidence type="ECO:0000313" key="6">
    <source>
        <dbReference type="EMBL" id="VBB39028.1"/>
    </source>
</evidence>
<dbReference type="Pfam" id="PF22722">
    <property type="entry name" value="NA-iREase1"/>
    <property type="match status" value="1"/>
</dbReference>
<sequence>MSMNKLYYGDNLEVLRAEIKDESIDLIYLDPPFNSKANYNILFKSPETGDSAHSQIEAFDDTWHWGNEAQKEYDEIVRSSHTELAELIQALRHFLKENDMMAYLVMMASRLVELHRVLKSTGSLYLHCDPTASHYLKLVLDAIFGFGNFRNEITWKRQSAHSDAKHRFPNISDNILFYAKSDSAQFHPVYIEHDPEYVKKFYRFNDNDGRGLYRLADMASPNPRPNMMYEWKGYPFPAKGWRYEKSTMLKLDNEGRIYYPKRPDGTPDTKKRLCLKRYLSEQEGSIVTNIWSDLNVLSAAATESLGYPTQKPVALLERIISASSQEMDTILDPFCGCGTAVHAAEKLNRKWIGIDITCLSISLIERRIREAFPGVQFEVHGTPKDLESARDLANRDKYQFQWWAISLIGAQPYQGKKKGADSGIDGLIFFKDDHTENYKKIIVSVKGGEHINVAMIRDLMGTIEREKAAIGIFITLTEPTAPMKQEAASAPLYKSPLFPNGIYPTIQILTIEGLLNKTQKPEYPNLYMTDLAFKRTEKETKKQDSQTELF</sequence>
<dbReference type="GO" id="GO:0003677">
    <property type="term" value="F:DNA binding"/>
    <property type="evidence" value="ECO:0007669"/>
    <property type="project" value="InterPro"/>
</dbReference>
<accession>A0A652ZTC2</accession>